<keyword evidence="3" id="KW-0804">Transcription</keyword>
<reference evidence="6" key="2">
    <citation type="submission" date="2013-11" db="EMBL/GenBank/DDBJ databases">
        <title>Draft genome sequence of Anaerostipes caccae (DSM 14662).</title>
        <authorList>
            <person name="Sudarsanam P."/>
            <person name="Ley R."/>
            <person name="Guruge J."/>
            <person name="Turnbaugh P.J."/>
            <person name="Mahowald M."/>
            <person name="Liep D."/>
            <person name="Gordon J."/>
        </authorList>
    </citation>
    <scope>NUCLEOTIDE SEQUENCE</scope>
    <source>
        <strain evidence="6">DSM 14662</strain>
    </source>
</reference>
<accession>B0MCH9</accession>
<dbReference type="Proteomes" id="UP000004935">
    <property type="component" value="Unassembled WGS sequence"/>
</dbReference>
<feature type="domain" description="HTH merR-type" evidence="5">
    <location>
        <begin position="134"/>
        <end position="198"/>
    </location>
</feature>
<dbReference type="Pfam" id="PF00376">
    <property type="entry name" value="MerR"/>
    <property type="match status" value="1"/>
</dbReference>
<dbReference type="PANTHER" id="PTHR30204">
    <property type="entry name" value="REDOX-CYCLING DRUG-SENSING TRANSCRIPTIONAL ACTIVATOR SOXR"/>
    <property type="match status" value="1"/>
</dbReference>
<dbReference type="EMBL" id="ABAX03000012">
    <property type="protein sequence ID" value="EDR97649.1"/>
    <property type="molecule type" value="Genomic_DNA"/>
</dbReference>
<feature type="coiled-coil region" evidence="4">
    <location>
        <begin position="92"/>
        <end position="119"/>
    </location>
</feature>
<organism evidence="6 7">
    <name type="scientific">Anaerostipes caccae (strain DSM 14662 / CCUG 47493 / JCM 13470 / NCIMB 13811 / L1-92)</name>
    <dbReference type="NCBI Taxonomy" id="411490"/>
    <lineage>
        <taxon>Bacteria</taxon>
        <taxon>Bacillati</taxon>
        <taxon>Bacillota</taxon>
        <taxon>Clostridia</taxon>
        <taxon>Lachnospirales</taxon>
        <taxon>Lachnospiraceae</taxon>
        <taxon>Anaerostipes</taxon>
    </lineage>
</organism>
<evidence type="ECO:0000256" key="1">
    <source>
        <dbReference type="ARBA" id="ARBA00023015"/>
    </source>
</evidence>
<dbReference type="Gene3D" id="1.10.1660.10">
    <property type="match status" value="2"/>
</dbReference>
<evidence type="ECO:0000256" key="3">
    <source>
        <dbReference type="ARBA" id="ARBA00023163"/>
    </source>
</evidence>
<evidence type="ECO:0000256" key="2">
    <source>
        <dbReference type="ARBA" id="ARBA00023125"/>
    </source>
</evidence>
<dbReference type="GO" id="GO:0003700">
    <property type="term" value="F:DNA-binding transcription factor activity"/>
    <property type="evidence" value="ECO:0007669"/>
    <property type="project" value="InterPro"/>
</dbReference>
<sequence length="253" mass="29125">MNGGFYMKTYKTSEVAKLIGIHPNTVRLYEEAGLIPKPKRQNNGYRIFTDLHIEQFRLARLAFQMEVLQNGLRKKAVQIVKTSASCDFSRALVLAEEYLAQIRKEHANAEEAVEIVTEILAGGSQEHTHPMKRREVSRYLGISMDALRNWEMNGLLTVKRRQNGYRIYTSQDIQRLKIIRSLRCANYSLESILRLLGHLSKNPGIDIKEVLDTPNKDDEIIAVCDKLITSLLTAENNALEMIYRLKRMKKQFS</sequence>
<dbReference type="InterPro" id="IPR000551">
    <property type="entry name" value="MerR-type_HTH_dom"/>
</dbReference>
<dbReference type="InterPro" id="IPR047057">
    <property type="entry name" value="MerR_fam"/>
</dbReference>
<comment type="caution">
    <text evidence="6">The sequence shown here is derived from an EMBL/GenBank/DDBJ whole genome shotgun (WGS) entry which is preliminary data.</text>
</comment>
<protein>
    <submittedName>
        <fullName evidence="6">Transcriptional regulator, MerR family</fullName>
    </submittedName>
</protein>
<gene>
    <name evidence="6" type="ORF">ANACAC_01270</name>
</gene>
<dbReference type="InterPro" id="IPR009061">
    <property type="entry name" value="DNA-bd_dom_put_sf"/>
</dbReference>
<keyword evidence="4" id="KW-0175">Coiled coil</keyword>
<dbReference type="HOGENOM" id="CLU_097469_0_0_9"/>
<reference evidence="6" key="1">
    <citation type="submission" date="2007-11" db="EMBL/GenBank/DDBJ databases">
        <authorList>
            <person name="Fulton L."/>
            <person name="Clifton S."/>
            <person name="Fulton B."/>
            <person name="Xu J."/>
            <person name="Minx P."/>
            <person name="Pepin K.H."/>
            <person name="Johnson M."/>
            <person name="Thiruvilangam P."/>
            <person name="Bhonagiri V."/>
            <person name="Nash W.E."/>
            <person name="Mardis E.R."/>
            <person name="Wilson R.K."/>
        </authorList>
    </citation>
    <scope>NUCLEOTIDE SEQUENCE [LARGE SCALE GENOMIC DNA]</scope>
    <source>
        <strain evidence="6">DSM 14662</strain>
    </source>
</reference>
<evidence type="ECO:0000259" key="5">
    <source>
        <dbReference type="PROSITE" id="PS50937"/>
    </source>
</evidence>
<dbReference type="eggNOG" id="COG0789">
    <property type="taxonomic scope" value="Bacteria"/>
</dbReference>
<dbReference type="SUPFAM" id="SSF46955">
    <property type="entry name" value="Putative DNA-binding domain"/>
    <property type="match status" value="2"/>
</dbReference>
<proteinExistence type="predicted"/>
<dbReference type="Pfam" id="PF13411">
    <property type="entry name" value="MerR_1"/>
    <property type="match status" value="1"/>
</dbReference>
<name>B0MCH9_ANACD</name>
<dbReference type="GO" id="GO:0003677">
    <property type="term" value="F:DNA binding"/>
    <property type="evidence" value="ECO:0007669"/>
    <property type="project" value="UniProtKB-KW"/>
</dbReference>
<dbReference type="AlphaFoldDB" id="B0MCH9"/>
<dbReference type="STRING" id="411490.ANACAC_01270"/>
<evidence type="ECO:0000256" key="4">
    <source>
        <dbReference type="SAM" id="Coils"/>
    </source>
</evidence>
<keyword evidence="1" id="KW-0805">Transcription regulation</keyword>
<evidence type="ECO:0000313" key="6">
    <source>
        <dbReference type="EMBL" id="EDR97649.1"/>
    </source>
</evidence>
<dbReference type="PANTHER" id="PTHR30204:SF94">
    <property type="entry name" value="HEAVY METAL-DEPENDENT TRANSCRIPTIONAL REGULATOR HI_0293-RELATED"/>
    <property type="match status" value="1"/>
</dbReference>
<feature type="domain" description="HTH merR-type" evidence="5">
    <location>
        <begin position="9"/>
        <end position="66"/>
    </location>
</feature>
<dbReference type="PROSITE" id="PS00552">
    <property type="entry name" value="HTH_MERR_1"/>
    <property type="match status" value="1"/>
</dbReference>
<evidence type="ECO:0000313" key="7">
    <source>
        <dbReference type="Proteomes" id="UP000004935"/>
    </source>
</evidence>
<dbReference type="SMART" id="SM00422">
    <property type="entry name" value="HTH_MERR"/>
    <property type="match status" value="2"/>
</dbReference>
<dbReference type="PROSITE" id="PS50937">
    <property type="entry name" value="HTH_MERR_2"/>
    <property type="match status" value="2"/>
</dbReference>
<keyword evidence="2" id="KW-0238">DNA-binding</keyword>
<dbReference type="CDD" id="cd00592">
    <property type="entry name" value="HTH_MerR-like"/>
    <property type="match status" value="1"/>
</dbReference>
<keyword evidence="7" id="KW-1185">Reference proteome</keyword>